<dbReference type="Proteomes" id="UP000639643">
    <property type="component" value="Unassembled WGS sequence"/>
</dbReference>
<accession>A0A8H6KQ37</accession>
<comment type="caution">
    <text evidence="2">The sequence shown here is derived from an EMBL/GenBank/DDBJ whole genome shotgun (WGS) entry which is preliminary data.</text>
</comment>
<name>A0A8H6KQ37_9PEZI</name>
<evidence type="ECO:0000313" key="2">
    <source>
        <dbReference type="EMBL" id="KAF6835170.1"/>
    </source>
</evidence>
<sequence length="135" mass="14772">MMWTRMWQMESGRQTCCQLPHAPFTLGELKTVVTMAAGGLADGRTNGRRGVEGDRDPTGPEAGASSRAPRCPRPGDYPDQHCLKARLDQPPNLKAPSSPDTRRGRRFWSWGTRTAADVGALSTRSSEELLGVLFC</sequence>
<evidence type="ECO:0000256" key="1">
    <source>
        <dbReference type="SAM" id="MobiDB-lite"/>
    </source>
</evidence>
<organism evidence="2 3">
    <name type="scientific">Colletotrichum musicola</name>
    <dbReference type="NCBI Taxonomy" id="2175873"/>
    <lineage>
        <taxon>Eukaryota</taxon>
        <taxon>Fungi</taxon>
        <taxon>Dikarya</taxon>
        <taxon>Ascomycota</taxon>
        <taxon>Pezizomycotina</taxon>
        <taxon>Sordariomycetes</taxon>
        <taxon>Hypocreomycetidae</taxon>
        <taxon>Glomerellales</taxon>
        <taxon>Glomerellaceae</taxon>
        <taxon>Colletotrichum</taxon>
        <taxon>Colletotrichum orchidearum species complex</taxon>
    </lineage>
</organism>
<feature type="compositionally biased region" description="Basic and acidic residues" evidence="1">
    <location>
        <begin position="49"/>
        <end position="58"/>
    </location>
</feature>
<feature type="compositionally biased region" description="Basic and acidic residues" evidence="1">
    <location>
        <begin position="76"/>
        <end position="87"/>
    </location>
</feature>
<keyword evidence="3" id="KW-1185">Reference proteome</keyword>
<gene>
    <name evidence="2" type="ORF">CMUS01_05871</name>
</gene>
<reference evidence="2" key="1">
    <citation type="journal article" date="2020" name="Phytopathology">
        <title>Genome Sequence Resources of Colletotrichum truncatum, C. plurivorum, C. musicola, and C. sojae: Four Species Pathogenic to Soybean (Glycine max).</title>
        <authorList>
            <person name="Rogerio F."/>
            <person name="Boufleur T.R."/>
            <person name="Ciampi-Guillardi M."/>
            <person name="Sukno S.A."/>
            <person name="Thon M.R."/>
            <person name="Massola Junior N.S."/>
            <person name="Baroncelli R."/>
        </authorList>
    </citation>
    <scope>NUCLEOTIDE SEQUENCE</scope>
    <source>
        <strain evidence="2">LFN0074</strain>
    </source>
</reference>
<protein>
    <submittedName>
        <fullName evidence="2">Uncharacterized protein</fullName>
    </submittedName>
</protein>
<feature type="region of interest" description="Disordered" evidence="1">
    <location>
        <begin position="38"/>
        <end position="106"/>
    </location>
</feature>
<dbReference type="EMBL" id="WIGM01000182">
    <property type="protein sequence ID" value="KAF6835170.1"/>
    <property type="molecule type" value="Genomic_DNA"/>
</dbReference>
<dbReference type="AlphaFoldDB" id="A0A8H6KQ37"/>
<proteinExistence type="predicted"/>
<evidence type="ECO:0000313" key="3">
    <source>
        <dbReference type="Proteomes" id="UP000639643"/>
    </source>
</evidence>